<dbReference type="Gene3D" id="3.40.50.300">
    <property type="entry name" value="P-loop containing nucleotide triphosphate hydrolases"/>
    <property type="match status" value="1"/>
</dbReference>
<evidence type="ECO:0000313" key="6">
    <source>
        <dbReference type="Proteomes" id="UP000095546"/>
    </source>
</evidence>
<evidence type="ECO:0000256" key="3">
    <source>
        <dbReference type="ARBA" id="ARBA00022840"/>
    </source>
</evidence>
<evidence type="ECO:0000313" key="5">
    <source>
        <dbReference type="EMBL" id="CUN45231.1"/>
    </source>
</evidence>
<keyword evidence="6" id="KW-1185">Reference proteome</keyword>
<dbReference type="Pfam" id="PF00005">
    <property type="entry name" value="ABC_tran"/>
    <property type="match status" value="1"/>
</dbReference>
<dbReference type="InterPro" id="IPR027417">
    <property type="entry name" value="P-loop_NTPase"/>
</dbReference>
<dbReference type="Proteomes" id="UP000095546">
    <property type="component" value="Unassembled WGS sequence"/>
</dbReference>
<organism evidence="5 6">
    <name type="scientific">Mitsuokella jalaludinii</name>
    <dbReference type="NCBI Taxonomy" id="187979"/>
    <lineage>
        <taxon>Bacteria</taxon>
        <taxon>Bacillati</taxon>
        <taxon>Bacillota</taxon>
        <taxon>Negativicutes</taxon>
        <taxon>Selenomonadales</taxon>
        <taxon>Selenomonadaceae</taxon>
        <taxon>Mitsuokella</taxon>
    </lineage>
</organism>
<evidence type="ECO:0000256" key="2">
    <source>
        <dbReference type="ARBA" id="ARBA00022741"/>
    </source>
</evidence>
<dbReference type="GO" id="GO:0016887">
    <property type="term" value="F:ATP hydrolysis activity"/>
    <property type="evidence" value="ECO:0007669"/>
    <property type="project" value="InterPro"/>
</dbReference>
<proteinExistence type="predicted"/>
<evidence type="ECO:0000256" key="1">
    <source>
        <dbReference type="ARBA" id="ARBA00022448"/>
    </source>
</evidence>
<dbReference type="InterPro" id="IPR003439">
    <property type="entry name" value="ABC_transporter-like_ATP-bd"/>
</dbReference>
<dbReference type="GO" id="GO:0005524">
    <property type="term" value="F:ATP binding"/>
    <property type="evidence" value="ECO:0007669"/>
    <property type="project" value="UniProtKB-KW"/>
</dbReference>
<keyword evidence="3 5" id="KW-0067">ATP-binding</keyword>
<dbReference type="EMBL" id="CYYU01000001">
    <property type="protein sequence ID" value="CUN45231.1"/>
    <property type="molecule type" value="Genomic_DNA"/>
</dbReference>
<dbReference type="EC" id="3.6.3.-" evidence="5"/>
<keyword evidence="2" id="KW-0547">Nucleotide-binding</keyword>
<dbReference type="PROSITE" id="PS00211">
    <property type="entry name" value="ABC_TRANSPORTER_1"/>
    <property type="match status" value="1"/>
</dbReference>
<keyword evidence="5" id="KW-0378">Hydrolase</keyword>
<name>A0A173X0F6_9FIRM</name>
<dbReference type="InterPro" id="IPR050166">
    <property type="entry name" value="ABC_transporter_ATP-bind"/>
</dbReference>
<protein>
    <submittedName>
        <fullName evidence="5">Aliphatic sulfonates import ATP-binding protein SsuB</fullName>
        <ecNumber evidence="5">3.6.3.-</ecNumber>
    </submittedName>
</protein>
<dbReference type="STRING" id="187979.ERS852385_00493"/>
<dbReference type="eggNOG" id="COG1116">
    <property type="taxonomic scope" value="Bacteria"/>
</dbReference>
<dbReference type="PANTHER" id="PTHR42788">
    <property type="entry name" value="TAURINE IMPORT ATP-BINDING PROTEIN-RELATED"/>
    <property type="match status" value="1"/>
</dbReference>
<evidence type="ECO:0000259" key="4">
    <source>
        <dbReference type="PROSITE" id="PS50893"/>
    </source>
</evidence>
<sequence>MKWHMNPTDMIAFDHLTVRYRSAECAAAAAIADVSLTVPQGTVCAIIGPSGCGKSTLLRAVAGLVQPESGCVKIAGGKADPKKYRIGFMPQNYGLLPWQTVRENIVLGCRIRHDWHAGREEDEARLARLMAALHIEGLATRYPHELSGGQQQRVSLARSFLLQPDILLMDEPFSALDAITREEMQDVFLALWQEQHVTTLLVTHYVEEALYLGQKIALMAADPGRIARVFDNPLGGHPEQRGSREFFEMSRALREEIRGISAQHAGEGAAS</sequence>
<dbReference type="SMART" id="SM00382">
    <property type="entry name" value="AAA"/>
    <property type="match status" value="1"/>
</dbReference>
<reference evidence="5 6" key="1">
    <citation type="submission" date="2015-09" db="EMBL/GenBank/DDBJ databases">
        <authorList>
            <consortium name="Pathogen Informatics"/>
        </authorList>
    </citation>
    <scope>NUCLEOTIDE SEQUENCE [LARGE SCALE GENOMIC DNA]</scope>
    <source>
        <strain evidence="5 6">2789STDY5608828</strain>
    </source>
</reference>
<dbReference type="InterPro" id="IPR017871">
    <property type="entry name" value="ABC_transporter-like_CS"/>
</dbReference>
<dbReference type="CDD" id="cd03293">
    <property type="entry name" value="ABC_NrtD_SsuB_transporters"/>
    <property type="match status" value="1"/>
</dbReference>
<feature type="domain" description="ABC transporter" evidence="4">
    <location>
        <begin position="11"/>
        <end position="246"/>
    </location>
</feature>
<accession>A0A173X0F6</accession>
<dbReference type="AlphaFoldDB" id="A0A173X0F6"/>
<keyword evidence="1" id="KW-0813">Transport</keyword>
<dbReference type="PANTHER" id="PTHR42788:SF13">
    <property type="entry name" value="ALIPHATIC SULFONATES IMPORT ATP-BINDING PROTEIN SSUB"/>
    <property type="match status" value="1"/>
</dbReference>
<dbReference type="InterPro" id="IPR003593">
    <property type="entry name" value="AAA+_ATPase"/>
</dbReference>
<dbReference type="SUPFAM" id="SSF52540">
    <property type="entry name" value="P-loop containing nucleoside triphosphate hydrolases"/>
    <property type="match status" value="1"/>
</dbReference>
<dbReference type="PROSITE" id="PS50893">
    <property type="entry name" value="ABC_TRANSPORTER_2"/>
    <property type="match status" value="1"/>
</dbReference>
<gene>
    <name evidence="5" type="primary">ssuB</name>
    <name evidence="5" type="ORF">ERS852385_00493</name>
</gene>